<organism evidence="3 4">
    <name type="scientific">Thiomicrospira aerophila AL3</name>
    <dbReference type="NCBI Taxonomy" id="717772"/>
    <lineage>
        <taxon>Bacteria</taxon>
        <taxon>Pseudomonadati</taxon>
        <taxon>Pseudomonadota</taxon>
        <taxon>Gammaproteobacteria</taxon>
        <taxon>Thiotrichales</taxon>
        <taxon>Piscirickettsiaceae</taxon>
        <taxon>Thiomicrospira</taxon>
    </lineage>
</organism>
<evidence type="ECO:0000313" key="4">
    <source>
        <dbReference type="Proteomes" id="UP000005380"/>
    </source>
</evidence>
<dbReference type="STRING" id="717772.THIAE_04800"/>
<evidence type="ECO:0000313" key="3">
    <source>
        <dbReference type="EMBL" id="AHF01200.1"/>
    </source>
</evidence>
<dbReference type="Proteomes" id="UP000005380">
    <property type="component" value="Chromosome"/>
</dbReference>
<dbReference type="Pfam" id="PF18433">
    <property type="entry name" value="DUF5610"/>
    <property type="match status" value="1"/>
</dbReference>
<feature type="domain" description="DUF5610" evidence="2">
    <location>
        <begin position="83"/>
        <end position="206"/>
    </location>
</feature>
<dbReference type="AlphaFoldDB" id="W0DRH4"/>
<accession>W0DRH4</accession>
<keyword evidence="4" id="KW-1185">Reference proteome</keyword>
<dbReference type="InParanoid" id="W0DRH4"/>
<feature type="compositionally biased region" description="Low complexity" evidence="1">
    <location>
        <begin position="14"/>
        <end position="28"/>
    </location>
</feature>
<dbReference type="EMBL" id="CP007030">
    <property type="protein sequence ID" value="AHF01200.1"/>
    <property type="molecule type" value="Genomic_DNA"/>
</dbReference>
<name>W0DRH4_9GAMM</name>
<dbReference type="KEGG" id="tao:THIAE_04800"/>
<sequence>MTSINPAAKAILTPAQNNSSANANNPAQKGLNQAQEKSGGQAPGLVVNVGGVEQQASKETARIQAQASIIQHLFGDKNTGDQNALKILFQEAIDQINQALEADLGPDAISAERLAEQGGMDYWSPENTAGRIVQGTTAMFEAFKAANPKLEGEAALDKFLEVIGGGIEQGFQQATDMLTGFGVFDGSIKDNAEKTYQLVQQGLQDFRAQQLEKLQA</sequence>
<dbReference type="Gene3D" id="1.10.132.90">
    <property type="match status" value="1"/>
</dbReference>
<dbReference type="RefSeq" id="WP_006460259.1">
    <property type="nucleotide sequence ID" value="NZ_CP007030.1"/>
</dbReference>
<protein>
    <recommendedName>
        <fullName evidence="2">DUF5610 domain-containing protein</fullName>
    </recommendedName>
</protein>
<dbReference type="InterPro" id="IPR041651">
    <property type="entry name" value="DUF5610"/>
</dbReference>
<dbReference type="eggNOG" id="ENOG5031M9J">
    <property type="taxonomic scope" value="Bacteria"/>
</dbReference>
<feature type="region of interest" description="Disordered" evidence="1">
    <location>
        <begin position="1"/>
        <end position="42"/>
    </location>
</feature>
<proteinExistence type="predicted"/>
<gene>
    <name evidence="3" type="ORF">THIAE_04800</name>
</gene>
<reference evidence="3 4" key="1">
    <citation type="submission" date="2013-12" db="EMBL/GenBank/DDBJ databases">
        <authorList>
            <consortium name="DOE Joint Genome Institute"/>
            <person name="Kappler U."/>
            <person name="Huntemann M."/>
            <person name="Han J."/>
            <person name="Chen A."/>
            <person name="Kyrpides N."/>
            <person name="Mavromatis K."/>
            <person name="Markowitz V."/>
            <person name="Palaniappan K."/>
            <person name="Ivanova N."/>
            <person name="Schaumberg A."/>
            <person name="Pati A."/>
            <person name="Liolios K."/>
            <person name="Nordberg H.P."/>
            <person name="Cantor M.N."/>
            <person name="Hua S.X."/>
            <person name="Woyke T."/>
        </authorList>
    </citation>
    <scope>NUCLEOTIDE SEQUENCE [LARGE SCALE GENOMIC DNA]</scope>
    <source>
        <strain evidence="4">AL2</strain>
    </source>
</reference>
<dbReference type="HOGENOM" id="CLU_098243_2_0_6"/>
<evidence type="ECO:0000256" key="1">
    <source>
        <dbReference type="SAM" id="MobiDB-lite"/>
    </source>
</evidence>
<evidence type="ECO:0000259" key="2">
    <source>
        <dbReference type="Pfam" id="PF18433"/>
    </source>
</evidence>